<name>A0AAX4PC03_9CHLO</name>
<dbReference type="AlphaFoldDB" id="A0AAX4PC03"/>
<organism evidence="1 2">
    <name type="scientific">Chloropicon roscoffensis</name>
    <dbReference type="NCBI Taxonomy" id="1461544"/>
    <lineage>
        <taxon>Eukaryota</taxon>
        <taxon>Viridiplantae</taxon>
        <taxon>Chlorophyta</taxon>
        <taxon>Chloropicophyceae</taxon>
        <taxon>Chloropicales</taxon>
        <taxon>Chloropicaceae</taxon>
        <taxon>Chloropicon</taxon>
    </lineage>
</organism>
<evidence type="ECO:0000313" key="1">
    <source>
        <dbReference type="EMBL" id="WZN63480.1"/>
    </source>
</evidence>
<dbReference type="Gene3D" id="3.40.50.150">
    <property type="entry name" value="Vaccinia Virus protein VP39"/>
    <property type="match status" value="1"/>
</dbReference>
<evidence type="ECO:0000313" key="2">
    <source>
        <dbReference type="Proteomes" id="UP001472866"/>
    </source>
</evidence>
<dbReference type="EMBL" id="CP151507">
    <property type="protein sequence ID" value="WZN63480.1"/>
    <property type="molecule type" value="Genomic_DNA"/>
</dbReference>
<dbReference type="GO" id="GO:0008168">
    <property type="term" value="F:methyltransferase activity"/>
    <property type="evidence" value="ECO:0007669"/>
    <property type="project" value="UniProtKB-KW"/>
</dbReference>
<dbReference type="Proteomes" id="UP001472866">
    <property type="component" value="Chromosome 07"/>
</dbReference>
<protein>
    <submittedName>
        <fullName evidence="1">S-adenosyl-L-methionine-dependent methyltransferase</fullName>
    </submittedName>
</protein>
<proteinExistence type="predicted"/>
<dbReference type="PANTHER" id="PTHR47473">
    <property type="entry name" value="BTA1P"/>
    <property type="match status" value="1"/>
</dbReference>
<dbReference type="Pfam" id="PF13489">
    <property type="entry name" value="Methyltransf_23"/>
    <property type="match status" value="1"/>
</dbReference>
<keyword evidence="1" id="KW-0808">Transferase</keyword>
<dbReference type="GO" id="GO:0032259">
    <property type="term" value="P:methylation"/>
    <property type="evidence" value="ECO:0007669"/>
    <property type="project" value="UniProtKB-KW"/>
</dbReference>
<dbReference type="SUPFAM" id="SSF53335">
    <property type="entry name" value="S-adenosyl-L-methionine-dependent methyltransferases"/>
    <property type="match status" value="1"/>
</dbReference>
<accession>A0AAX4PC03</accession>
<gene>
    <name evidence="1" type="ORF">HKI87_07g50290</name>
</gene>
<dbReference type="PANTHER" id="PTHR47473:SF1">
    <property type="entry name" value="METHYLTRANSFERASE DOMAIN-CONTAINING PROTEIN"/>
    <property type="match status" value="1"/>
</dbReference>
<dbReference type="InterPro" id="IPR029063">
    <property type="entry name" value="SAM-dependent_MTases_sf"/>
</dbReference>
<sequence length="258" mass="29412">MAGAGEVERTDYTPKSSFADDLRVLKAMWFGSVSGDSHQDQLESFYNKQAHLYDQYRHRMLHGRKPLMMNMPVKKGCVWVDLGGGTASNVEFFGKSVMTDWFKSVHVVDLTPSLVRVAKKRVEDNNWGGKVNIILGDATDPNLEGLPPSGSCDVVSISYAVTMIPNWRDVLKNAHRLLKPGGHICVCDFTVDRDSQWGISKTFWKYLFSTDHIYLSEEHIETLQSMFDQTRLEVNYGTFPYVPFFLKCPYYAYIGQKK</sequence>
<reference evidence="1 2" key="1">
    <citation type="submission" date="2024-03" db="EMBL/GenBank/DDBJ databases">
        <title>Complete genome sequence of the green alga Chloropicon roscoffensis RCC1871.</title>
        <authorList>
            <person name="Lemieux C."/>
            <person name="Pombert J.-F."/>
            <person name="Otis C."/>
            <person name="Turmel M."/>
        </authorList>
    </citation>
    <scope>NUCLEOTIDE SEQUENCE [LARGE SCALE GENOMIC DNA]</scope>
    <source>
        <strain evidence="1 2">RCC1871</strain>
    </source>
</reference>
<dbReference type="CDD" id="cd02440">
    <property type="entry name" value="AdoMet_MTases"/>
    <property type="match status" value="1"/>
</dbReference>
<keyword evidence="2" id="KW-1185">Reference proteome</keyword>
<keyword evidence="1" id="KW-0489">Methyltransferase</keyword>